<accession>K6VEC6</accession>
<evidence type="ECO:0000256" key="1">
    <source>
        <dbReference type="SAM" id="SignalP"/>
    </source>
</evidence>
<dbReference type="RefSeq" id="WP_002440568.1">
    <property type="nucleotide sequence ID" value="NC_017910.1"/>
</dbReference>
<dbReference type="Proteomes" id="UP000001955">
    <property type="component" value="Chromosome"/>
</dbReference>
<dbReference type="HOGENOM" id="CLU_1495228_0_0_6"/>
<protein>
    <submittedName>
        <fullName evidence="2">Uncharacterized protein</fullName>
    </submittedName>
</protein>
<name>I2B476_SHIBC</name>
<organism evidence="2 3">
    <name type="scientific">Shimwellia blattae (strain ATCC 29907 / DSM 4481 / JCM 1650 / NBRC 105725 / CDC 9005-74)</name>
    <name type="common">Escherichia blattae</name>
    <dbReference type="NCBI Taxonomy" id="630626"/>
    <lineage>
        <taxon>Bacteria</taxon>
        <taxon>Pseudomonadati</taxon>
        <taxon>Pseudomonadota</taxon>
        <taxon>Gammaproteobacteria</taxon>
        <taxon>Enterobacterales</taxon>
        <taxon>Enterobacteriaceae</taxon>
        <taxon>Shimwellia</taxon>
    </lineage>
</organism>
<accession>I2B476</accession>
<proteinExistence type="predicted"/>
<evidence type="ECO:0000313" key="2">
    <source>
        <dbReference type="EMBL" id="AFJ45330.1"/>
    </source>
</evidence>
<gene>
    <name evidence="2" type="ordered locus">EBL_c01950</name>
</gene>
<dbReference type="OrthoDB" id="6892967at2"/>
<keyword evidence="3" id="KW-1185">Reference proteome</keyword>
<reference evidence="2 3" key="1">
    <citation type="journal article" date="2012" name="J. Bacteriol.">
        <title>Complete genome sequence of the B12-producing Shimwellia blattae strain DSM 4481, isolated from a cockroach.</title>
        <authorList>
            <person name="Brzuszkiewicz E."/>
            <person name="Waschkowitz T."/>
            <person name="Wiezer A."/>
            <person name="Daniel R."/>
        </authorList>
    </citation>
    <scope>NUCLEOTIDE SEQUENCE [LARGE SCALE GENOMIC DNA]</scope>
    <source>
        <strain evidence="3">ATCC 29907 / DSM 4481 / JCM 1650 / NBRC 105725 / CDC 9005-74</strain>
    </source>
</reference>
<dbReference type="KEGG" id="ebt:EBL_c01950"/>
<dbReference type="AlphaFoldDB" id="I2B476"/>
<keyword evidence="1" id="KW-0732">Signal</keyword>
<dbReference type="EMBL" id="CP001560">
    <property type="protein sequence ID" value="AFJ45330.1"/>
    <property type="molecule type" value="Genomic_DNA"/>
</dbReference>
<dbReference type="eggNOG" id="ENOG502ZKVV">
    <property type="taxonomic scope" value="Bacteria"/>
</dbReference>
<feature type="chain" id="PRO_5003655949" evidence="1">
    <location>
        <begin position="19"/>
        <end position="180"/>
    </location>
</feature>
<sequence length="180" mass="19693">MKYTALFLTAMFSTASLATTHWVTGSPYPGNPLKTATLQGEAQFGEQRDNAWLVLSCRPDSPPALLTLRVAGALLADFPLDDFEGPDAIGEHTPRVQVLSHEQVQTHSQAWTASGAWQESNFTWTITPTVQALNQWLHGKDHILRVVISQAAAGKPPLTARFTLPDEPRQAEQVLRPCGP</sequence>
<evidence type="ECO:0000313" key="3">
    <source>
        <dbReference type="Proteomes" id="UP000001955"/>
    </source>
</evidence>
<feature type="signal peptide" evidence="1">
    <location>
        <begin position="1"/>
        <end position="18"/>
    </location>
</feature>